<proteinExistence type="predicted"/>
<comment type="caution">
    <text evidence="1">The sequence shown here is derived from an EMBL/GenBank/DDBJ whole genome shotgun (WGS) entry which is preliminary data.</text>
</comment>
<sequence length="164" mass="17684">MTAVDFNGIEAAVADALGCLGIFVDEVPDIIRAHGDTDGPGLAFRHGRRRKNRPPFPFKGRLSSAIGDLHHDFCPIGVDAPRQFLILRDKGIIINTHHAGIGPVFPIDAGIARTDQAHFILGQLVIDAVLFFRHIALGIGQGFPRRTAEDAVAHGHPGDDGMFQ</sequence>
<dbReference type="EMBL" id="CBKE010000044">
    <property type="protein sequence ID" value="CDF04260.1"/>
    <property type="molecule type" value="Genomic_DNA"/>
</dbReference>
<name>R7MUP9_MEGEL</name>
<dbReference type="Proteomes" id="UP000017908">
    <property type="component" value="Unassembled WGS sequence"/>
</dbReference>
<dbReference type="AlphaFoldDB" id="R7MUP9"/>
<evidence type="ECO:0000313" key="2">
    <source>
        <dbReference type="Proteomes" id="UP000017908"/>
    </source>
</evidence>
<organism evidence="1 2">
    <name type="scientific">Megasphaera elsdenii CAG:570</name>
    <dbReference type="NCBI Taxonomy" id="1263087"/>
    <lineage>
        <taxon>Bacteria</taxon>
        <taxon>Bacillati</taxon>
        <taxon>Bacillota</taxon>
        <taxon>Negativicutes</taxon>
        <taxon>Veillonellales</taxon>
        <taxon>Veillonellaceae</taxon>
        <taxon>Megasphaera</taxon>
    </lineage>
</organism>
<reference evidence="1" key="1">
    <citation type="submission" date="2012-11" db="EMBL/GenBank/DDBJ databases">
        <title>Dependencies among metagenomic species, viruses, plasmids and units of genetic variation.</title>
        <authorList>
            <person name="Nielsen H.B."/>
            <person name="Almeida M."/>
            <person name="Juncker A.S."/>
            <person name="Rasmussen S."/>
            <person name="Li J."/>
            <person name="Sunagawa S."/>
            <person name="Plichta D."/>
            <person name="Gautier L."/>
            <person name="Le Chatelier E."/>
            <person name="Peletier E."/>
            <person name="Bonde I."/>
            <person name="Nielsen T."/>
            <person name="Manichanh C."/>
            <person name="Arumugam M."/>
            <person name="Batto J."/>
            <person name="Santos M.B.Q.D."/>
            <person name="Blom N."/>
            <person name="Borruel N."/>
            <person name="Burgdorf K.S."/>
            <person name="Boumezbeur F."/>
            <person name="Casellas F."/>
            <person name="Dore J."/>
            <person name="Guarner F."/>
            <person name="Hansen T."/>
            <person name="Hildebrand F."/>
            <person name="Kaas R.S."/>
            <person name="Kennedy S."/>
            <person name="Kristiansen K."/>
            <person name="Kultima J.R."/>
            <person name="Leonard P."/>
            <person name="Levenez F."/>
            <person name="Lund O."/>
            <person name="Moumen B."/>
            <person name="Le Paslier D."/>
            <person name="Pons N."/>
            <person name="Pedersen O."/>
            <person name="Prifti E."/>
            <person name="Qin J."/>
            <person name="Raes J."/>
            <person name="Tap J."/>
            <person name="Tims S."/>
            <person name="Ussery D.W."/>
            <person name="Yamada T."/>
            <person name="MetaHit consortium"/>
            <person name="Renault P."/>
            <person name="Sicheritz-Ponten T."/>
            <person name="Bork P."/>
            <person name="Wang J."/>
            <person name="Brunak S."/>
            <person name="Ehrlich S.D."/>
        </authorList>
    </citation>
    <scope>NUCLEOTIDE SEQUENCE [LARGE SCALE GENOMIC DNA]</scope>
</reference>
<evidence type="ECO:0000313" key="1">
    <source>
        <dbReference type="EMBL" id="CDF04260.1"/>
    </source>
</evidence>
<protein>
    <submittedName>
        <fullName evidence="1">Uncharacterized protein</fullName>
    </submittedName>
</protein>
<gene>
    <name evidence="1" type="ORF">BN715_00624</name>
</gene>
<accession>R7MUP9</accession>